<dbReference type="AlphaFoldDB" id="A0AA39ZTQ9"/>
<protein>
    <submittedName>
        <fullName evidence="3">Uncharacterized protein</fullName>
    </submittedName>
</protein>
<reference evidence="3" key="1">
    <citation type="submission" date="2023-06" db="EMBL/GenBank/DDBJ databases">
        <title>Genome-scale phylogeny and comparative genomics of the fungal order Sordariales.</title>
        <authorList>
            <consortium name="Lawrence Berkeley National Laboratory"/>
            <person name="Hensen N."/>
            <person name="Bonometti L."/>
            <person name="Westerberg I."/>
            <person name="Brannstrom I.O."/>
            <person name="Guillou S."/>
            <person name="Cros-Aarteil S."/>
            <person name="Calhoun S."/>
            <person name="Haridas S."/>
            <person name="Kuo A."/>
            <person name="Mondo S."/>
            <person name="Pangilinan J."/>
            <person name="Riley R."/>
            <person name="LaButti K."/>
            <person name="Andreopoulos B."/>
            <person name="Lipzen A."/>
            <person name="Chen C."/>
            <person name="Yanf M."/>
            <person name="Daum C."/>
            <person name="Ng V."/>
            <person name="Clum A."/>
            <person name="Steindorff A."/>
            <person name="Ohm R."/>
            <person name="Martin F."/>
            <person name="Silar P."/>
            <person name="Natvig D."/>
            <person name="Lalanne C."/>
            <person name="Gautier V."/>
            <person name="Ament-velasquez S.L."/>
            <person name="Kruys A."/>
            <person name="Hutchinson M.I."/>
            <person name="Powell A.J."/>
            <person name="Barry K."/>
            <person name="Miller A.N."/>
            <person name="Grigoriev I.V."/>
            <person name="Debuchy R."/>
            <person name="Gladieux P."/>
            <person name="Thoren M.H."/>
            <person name="Johannesson H."/>
        </authorList>
    </citation>
    <scope>NUCLEOTIDE SEQUENCE</scope>
    <source>
        <strain evidence="3">SMH2392-1A</strain>
    </source>
</reference>
<feature type="transmembrane region" description="Helical" evidence="2">
    <location>
        <begin position="264"/>
        <end position="283"/>
    </location>
</feature>
<feature type="transmembrane region" description="Helical" evidence="2">
    <location>
        <begin position="295"/>
        <end position="322"/>
    </location>
</feature>
<evidence type="ECO:0000256" key="1">
    <source>
        <dbReference type="SAM" id="MobiDB-lite"/>
    </source>
</evidence>
<keyword evidence="2" id="KW-1133">Transmembrane helix</keyword>
<accession>A0AA39ZTQ9</accession>
<evidence type="ECO:0000313" key="4">
    <source>
        <dbReference type="Proteomes" id="UP001172101"/>
    </source>
</evidence>
<evidence type="ECO:0000313" key="3">
    <source>
        <dbReference type="EMBL" id="KAK0703360.1"/>
    </source>
</evidence>
<comment type="caution">
    <text evidence="3">The sequence shown here is derived from an EMBL/GenBank/DDBJ whole genome shotgun (WGS) entry which is preliminary data.</text>
</comment>
<gene>
    <name evidence="3" type="ORF">B0T26DRAFT_756921</name>
</gene>
<feature type="region of interest" description="Disordered" evidence="1">
    <location>
        <begin position="328"/>
        <end position="350"/>
    </location>
</feature>
<keyword evidence="2" id="KW-0812">Transmembrane</keyword>
<feature type="transmembrane region" description="Helical" evidence="2">
    <location>
        <begin position="230"/>
        <end position="252"/>
    </location>
</feature>
<keyword evidence="4" id="KW-1185">Reference proteome</keyword>
<dbReference type="RefSeq" id="XP_060290219.1">
    <property type="nucleotide sequence ID" value="XM_060446179.1"/>
</dbReference>
<organism evidence="3 4">
    <name type="scientific">Lasiosphaeria miniovina</name>
    <dbReference type="NCBI Taxonomy" id="1954250"/>
    <lineage>
        <taxon>Eukaryota</taxon>
        <taxon>Fungi</taxon>
        <taxon>Dikarya</taxon>
        <taxon>Ascomycota</taxon>
        <taxon>Pezizomycotina</taxon>
        <taxon>Sordariomycetes</taxon>
        <taxon>Sordariomycetidae</taxon>
        <taxon>Sordariales</taxon>
        <taxon>Lasiosphaeriaceae</taxon>
        <taxon>Lasiosphaeria</taxon>
    </lineage>
</organism>
<proteinExistence type="predicted"/>
<evidence type="ECO:0000256" key="2">
    <source>
        <dbReference type="SAM" id="Phobius"/>
    </source>
</evidence>
<keyword evidence="2" id="KW-0472">Membrane</keyword>
<name>A0AA39ZTQ9_9PEZI</name>
<sequence>MAANFCDSAANSTESRFKAYGGWKWTLLDAHHKRVRYLPVRQRVLPLILPLPATFCPVSRVQYKTRCAAHTPAAYGQINAQYYFLAARLDRGSHRYFYRRSVDEKGYGRSSRLRFASDLRQTLGTVYGPKNLLPPYSITTDERYLDDGVNGDVAKHEMSPDNGKGLAAIPRQPVTASSSTEARVAGPVSTSINDLPEDEMQHITAEIMPLNVLLMRLAQRTYLSFIAPPILMTVAAIYSGLFVFTLLASWYAVSRLGRDWRARYAYFLVISKALSIIGSSSCGSRSGFSPGNLRLLWASILAAAVAHTILAAAVLTIGGVVWRRSLRPDTKEGDPSSTGPGPEGGDSRWATMATPPVAAGFSDDGNNHKHALL</sequence>
<dbReference type="Proteomes" id="UP001172101">
    <property type="component" value="Unassembled WGS sequence"/>
</dbReference>
<dbReference type="EMBL" id="JAUIRO010000008">
    <property type="protein sequence ID" value="KAK0703360.1"/>
    <property type="molecule type" value="Genomic_DNA"/>
</dbReference>
<dbReference type="GeneID" id="85329449"/>